<organism evidence="2 3">
    <name type="scientific">Polynucleobacter kasalickyi</name>
    <dbReference type="NCBI Taxonomy" id="1938817"/>
    <lineage>
        <taxon>Bacteria</taxon>
        <taxon>Pseudomonadati</taxon>
        <taxon>Pseudomonadota</taxon>
        <taxon>Betaproteobacteria</taxon>
        <taxon>Burkholderiales</taxon>
        <taxon>Burkholderiaceae</taxon>
        <taxon>Polynucleobacter</taxon>
    </lineage>
</organism>
<dbReference type="Pfam" id="PF04380">
    <property type="entry name" value="BMFP"/>
    <property type="match status" value="1"/>
</dbReference>
<evidence type="ECO:0000256" key="1">
    <source>
        <dbReference type="HAMAP-Rule" id="MF_02216"/>
    </source>
</evidence>
<gene>
    <name evidence="1" type="primary">ubiK</name>
    <name evidence="2" type="ORF">SAMN06296008_11059</name>
</gene>
<dbReference type="STRING" id="1938817.SAMN06296008_11059"/>
<dbReference type="PANTHER" id="PTHR38040">
    <property type="entry name" value="UBIQUINONE BIOSYNTHESIS ACCESSORY FACTOR UBIK"/>
    <property type="match status" value="1"/>
</dbReference>
<name>A0A1W2AT18_9BURK</name>
<accession>A0A1W2AT18</accession>
<evidence type="ECO:0000313" key="2">
    <source>
        <dbReference type="EMBL" id="SMC63591.1"/>
    </source>
</evidence>
<keyword evidence="1" id="KW-0175">Coiled coil</keyword>
<keyword evidence="1" id="KW-0831">Ubiquinone biosynthesis</keyword>
<keyword evidence="3" id="KW-1185">Reference proteome</keyword>
<evidence type="ECO:0000313" key="3">
    <source>
        <dbReference type="Proteomes" id="UP000192708"/>
    </source>
</evidence>
<dbReference type="RefSeq" id="WP_084283976.1">
    <property type="nucleotide sequence ID" value="NZ_FWXJ01000010.1"/>
</dbReference>
<dbReference type="GO" id="GO:0006744">
    <property type="term" value="P:ubiquinone biosynthetic process"/>
    <property type="evidence" value="ECO:0007669"/>
    <property type="project" value="UniProtKB-UniRule"/>
</dbReference>
<dbReference type="UniPathway" id="UPA00232"/>
<comment type="similarity">
    <text evidence="1">Belongs to the UbiK family.</text>
</comment>
<reference evidence="2 3" key="1">
    <citation type="submission" date="2017-04" db="EMBL/GenBank/DDBJ databases">
        <authorList>
            <person name="Afonso C.L."/>
            <person name="Miller P.J."/>
            <person name="Scott M.A."/>
            <person name="Spackman E."/>
            <person name="Goraichik I."/>
            <person name="Dimitrov K.M."/>
            <person name="Suarez D.L."/>
            <person name="Swayne D.E."/>
        </authorList>
    </citation>
    <scope>NUCLEOTIDE SEQUENCE [LARGE SCALE GENOMIC DNA]</scope>
    <source>
        <strain evidence="2 3">VK13</strain>
    </source>
</reference>
<dbReference type="AlphaFoldDB" id="A0A1W2AT18"/>
<dbReference type="EMBL" id="FWXJ01000010">
    <property type="protein sequence ID" value="SMC63591.1"/>
    <property type="molecule type" value="Genomic_DNA"/>
</dbReference>
<comment type="function">
    <text evidence="1">Required for efficient ubiquinone (coenzyme Q) biosynthesis. UbiK is probably an accessory factor of Ubi enzymes and facilitates ubiquinone biosynthesis by acting as an assembly factor, a targeting factor, or both.</text>
</comment>
<sequence>MSNSDFFKKFQTMAEDVQKKVSDAVAQSPAKDIEKNVKGLMQQGFQKMDLITREEFEIQVQVLAKTRTKLEELEEKVAALEAKLLTNS</sequence>
<comment type="pathway">
    <text evidence="1">Cofactor biosynthesis; ubiquinone biosynthesis.</text>
</comment>
<dbReference type="GO" id="GO:0005737">
    <property type="term" value="C:cytoplasm"/>
    <property type="evidence" value="ECO:0007669"/>
    <property type="project" value="UniProtKB-SubCell"/>
</dbReference>
<dbReference type="PANTHER" id="PTHR38040:SF1">
    <property type="entry name" value="UBIQUINONE BIOSYNTHESIS ACCESSORY FACTOR UBIK"/>
    <property type="match status" value="1"/>
</dbReference>
<protein>
    <recommendedName>
        <fullName evidence="1">Ubiquinone biosynthesis accessory factor UbiK</fullName>
    </recommendedName>
</protein>
<proteinExistence type="inferred from homology"/>
<dbReference type="HAMAP" id="MF_02216">
    <property type="entry name" value="UbiK"/>
    <property type="match status" value="1"/>
</dbReference>
<keyword evidence="1" id="KW-0963">Cytoplasm</keyword>
<comment type="subcellular location">
    <subcellularLocation>
        <location evidence="1">Cytoplasm</location>
    </subcellularLocation>
</comment>
<dbReference type="Proteomes" id="UP000192708">
    <property type="component" value="Unassembled WGS sequence"/>
</dbReference>
<feature type="coiled-coil region" evidence="1">
    <location>
        <begin position="53"/>
        <end position="83"/>
    </location>
</feature>
<dbReference type="InterPro" id="IPR007475">
    <property type="entry name" value="UbiK"/>
</dbReference>